<feature type="transmembrane region" description="Helical" evidence="1">
    <location>
        <begin position="194"/>
        <end position="211"/>
    </location>
</feature>
<sequence length="349" mass="36546">MHPARAVRRAAQTLQRAGAIGRNTSLEYARLLAACGIVVFHTGAPGAAVGYAALPFFLIVLVVLAAPTAARQGFGDYARGRANRLLKPWLAWSALYGGLKLAELAVTGAPLQSEFAPRMILTGPALHLWFLPFAFVACLLVHPLIRLSAQATAQGMAQDRHSARADLLSAALAALALGFLALRQGQVFPAPLAQWLYAMPPVCLGLAFMLTGNRPGRMAALLTGFFALALGAGWTSGCLQIALAAGVFALCIALPNRPGAQPGRPGALHSRLGGAAMGIYLAHPMVLSILHRTTDIAPDSLTMAALGCLGAFAISALIHHILTVLHSALATRNLRQTPLRVSAHHNTTA</sequence>
<dbReference type="RefSeq" id="WP_089272676.1">
    <property type="nucleotide sequence ID" value="NZ_FZNN01000018.1"/>
</dbReference>
<dbReference type="Proteomes" id="UP000198417">
    <property type="component" value="Unassembled WGS sequence"/>
</dbReference>
<feature type="transmembrane region" description="Helical" evidence="1">
    <location>
        <begin position="89"/>
        <end position="106"/>
    </location>
</feature>
<dbReference type="GO" id="GO:0016747">
    <property type="term" value="F:acyltransferase activity, transferring groups other than amino-acyl groups"/>
    <property type="evidence" value="ECO:0007669"/>
    <property type="project" value="InterPro"/>
</dbReference>
<evidence type="ECO:0000313" key="3">
    <source>
        <dbReference type="EMBL" id="SNR72099.1"/>
    </source>
</evidence>
<feature type="transmembrane region" description="Helical" evidence="1">
    <location>
        <begin position="241"/>
        <end position="260"/>
    </location>
</feature>
<feature type="transmembrane region" description="Helical" evidence="1">
    <location>
        <begin position="272"/>
        <end position="291"/>
    </location>
</feature>
<dbReference type="Pfam" id="PF01757">
    <property type="entry name" value="Acyl_transf_3"/>
    <property type="match status" value="1"/>
</dbReference>
<keyword evidence="1" id="KW-0472">Membrane</keyword>
<feature type="transmembrane region" description="Helical" evidence="1">
    <location>
        <begin position="126"/>
        <end position="145"/>
    </location>
</feature>
<evidence type="ECO:0000259" key="2">
    <source>
        <dbReference type="Pfam" id="PF01757"/>
    </source>
</evidence>
<reference evidence="3 4" key="1">
    <citation type="submission" date="2017-06" db="EMBL/GenBank/DDBJ databases">
        <authorList>
            <person name="Kim H.J."/>
            <person name="Triplett B.A."/>
        </authorList>
    </citation>
    <scope>NUCLEOTIDE SEQUENCE [LARGE SCALE GENOMIC DNA]</scope>
    <source>
        <strain evidence="3 4">DSM 29052</strain>
    </source>
</reference>
<protein>
    <submittedName>
        <fullName evidence="3">Acyltransferase family protein</fullName>
    </submittedName>
</protein>
<dbReference type="InterPro" id="IPR002656">
    <property type="entry name" value="Acyl_transf_3_dom"/>
</dbReference>
<keyword evidence="3" id="KW-0808">Transferase</keyword>
<feature type="transmembrane region" description="Helical" evidence="1">
    <location>
        <begin position="218"/>
        <end position="235"/>
    </location>
</feature>
<dbReference type="AlphaFoldDB" id="A0A238YNV7"/>
<evidence type="ECO:0000256" key="1">
    <source>
        <dbReference type="SAM" id="Phobius"/>
    </source>
</evidence>
<keyword evidence="1" id="KW-0812">Transmembrane</keyword>
<evidence type="ECO:0000313" key="4">
    <source>
        <dbReference type="Proteomes" id="UP000198417"/>
    </source>
</evidence>
<feature type="transmembrane region" description="Helical" evidence="1">
    <location>
        <begin position="165"/>
        <end position="182"/>
    </location>
</feature>
<feature type="domain" description="Acyltransferase 3" evidence="2">
    <location>
        <begin position="24"/>
        <end position="319"/>
    </location>
</feature>
<proteinExistence type="predicted"/>
<accession>A0A238YNV7</accession>
<dbReference type="EMBL" id="FZNN01000018">
    <property type="protein sequence ID" value="SNR72099.1"/>
    <property type="molecule type" value="Genomic_DNA"/>
</dbReference>
<feature type="transmembrane region" description="Helical" evidence="1">
    <location>
        <begin position="50"/>
        <end position="69"/>
    </location>
</feature>
<name>A0A238YNV7_9RHOB</name>
<keyword evidence="3" id="KW-0012">Acyltransferase</keyword>
<dbReference type="OrthoDB" id="7855154at2"/>
<keyword evidence="4" id="KW-1185">Reference proteome</keyword>
<feature type="transmembrane region" description="Helical" evidence="1">
    <location>
        <begin position="303"/>
        <end position="325"/>
    </location>
</feature>
<keyword evidence="1" id="KW-1133">Transmembrane helix</keyword>
<feature type="transmembrane region" description="Helical" evidence="1">
    <location>
        <begin position="28"/>
        <end position="44"/>
    </location>
</feature>
<organism evidence="3 4">
    <name type="scientific">Puniceibacterium sediminis</name>
    <dbReference type="NCBI Taxonomy" id="1608407"/>
    <lineage>
        <taxon>Bacteria</taxon>
        <taxon>Pseudomonadati</taxon>
        <taxon>Pseudomonadota</taxon>
        <taxon>Alphaproteobacteria</taxon>
        <taxon>Rhodobacterales</taxon>
        <taxon>Paracoccaceae</taxon>
        <taxon>Puniceibacterium</taxon>
    </lineage>
</organism>
<gene>
    <name evidence="3" type="ORF">SAMN06265370_11831</name>
</gene>